<protein>
    <recommendedName>
        <fullName evidence="4">Cytochrome b561 domain-containing protein</fullName>
    </recommendedName>
</protein>
<evidence type="ECO:0008006" key="4">
    <source>
        <dbReference type="Google" id="ProtNLM"/>
    </source>
</evidence>
<proteinExistence type="predicted"/>
<evidence type="ECO:0000313" key="3">
    <source>
        <dbReference type="Proteomes" id="UP000608579"/>
    </source>
</evidence>
<organism evidence="2 3">
    <name type="scientific">Caldiarchaeum subterraneum</name>
    <dbReference type="NCBI Taxonomy" id="311458"/>
    <lineage>
        <taxon>Archaea</taxon>
        <taxon>Nitrososphaerota</taxon>
        <taxon>Candidatus Caldarchaeales</taxon>
        <taxon>Candidatus Caldarchaeaceae</taxon>
        <taxon>Candidatus Caldarchaeum</taxon>
    </lineage>
</organism>
<dbReference type="EMBL" id="DQVM01000114">
    <property type="protein sequence ID" value="HIQ30112.1"/>
    <property type="molecule type" value="Genomic_DNA"/>
</dbReference>
<sequence length="120" mass="13179">MPFLKRLLLIGVILALLQFLLGVDMFMRGVTLNTLYMHIGLAIILLVTLVVAVVKSRPFRRVRMHSAVTLALLVIQGLIGIDMITRGATETMETLHWVFGVLTLGSYVGTYAVARRVAGA</sequence>
<reference evidence="2" key="1">
    <citation type="journal article" date="2020" name="ISME J.">
        <title>Gammaproteobacteria mediating utilization of methyl-, sulfur- and petroleum organic compounds in deep ocean hydrothermal plumes.</title>
        <authorList>
            <person name="Zhou Z."/>
            <person name="Liu Y."/>
            <person name="Pan J."/>
            <person name="Cron B.R."/>
            <person name="Toner B.M."/>
            <person name="Anantharaman K."/>
            <person name="Breier J.A."/>
            <person name="Dick G.J."/>
            <person name="Li M."/>
        </authorList>
    </citation>
    <scope>NUCLEOTIDE SEQUENCE</scope>
    <source>
        <strain evidence="2">SZUA-1515</strain>
    </source>
</reference>
<keyword evidence="1" id="KW-0472">Membrane</keyword>
<dbReference type="Proteomes" id="UP000608579">
    <property type="component" value="Unassembled WGS sequence"/>
</dbReference>
<feature type="transmembrane region" description="Helical" evidence="1">
    <location>
        <begin position="94"/>
        <end position="114"/>
    </location>
</feature>
<accession>A0A832ZXE0</accession>
<name>A0A832ZXE0_CALS0</name>
<feature type="transmembrane region" description="Helical" evidence="1">
    <location>
        <begin position="32"/>
        <end position="54"/>
    </location>
</feature>
<gene>
    <name evidence="2" type="ORF">EYH45_06075</name>
</gene>
<feature type="transmembrane region" description="Helical" evidence="1">
    <location>
        <begin position="66"/>
        <end position="88"/>
    </location>
</feature>
<evidence type="ECO:0000313" key="2">
    <source>
        <dbReference type="EMBL" id="HIQ30112.1"/>
    </source>
</evidence>
<comment type="caution">
    <text evidence="2">The sequence shown here is derived from an EMBL/GenBank/DDBJ whole genome shotgun (WGS) entry which is preliminary data.</text>
</comment>
<keyword evidence="1" id="KW-1133">Transmembrane helix</keyword>
<keyword evidence="1" id="KW-0812">Transmembrane</keyword>
<dbReference type="AlphaFoldDB" id="A0A832ZXE0"/>
<evidence type="ECO:0000256" key="1">
    <source>
        <dbReference type="SAM" id="Phobius"/>
    </source>
</evidence>